<name>A0A4U8WE20_9FLAO</name>
<evidence type="ECO:0000256" key="9">
    <source>
        <dbReference type="PIRSR" id="PIRSR620019-2"/>
    </source>
</evidence>
<keyword evidence="4" id="KW-0677">Repeat</keyword>
<dbReference type="Proteomes" id="UP000290013">
    <property type="component" value="Chromosome"/>
</dbReference>
<dbReference type="GO" id="GO:0019877">
    <property type="term" value="P:diaminopimelate biosynthetic process"/>
    <property type="evidence" value="ECO:0007669"/>
    <property type="project" value="UniProtKB-KW"/>
</dbReference>
<dbReference type="InterPro" id="IPR001451">
    <property type="entry name" value="Hexapep"/>
</dbReference>
<evidence type="ECO:0000256" key="3">
    <source>
        <dbReference type="ARBA" id="ARBA00022679"/>
    </source>
</evidence>
<feature type="domain" description="PglD N-terminal" evidence="10">
    <location>
        <begin position="2"/>
        <end position="81"/>
    </location>
</feature>
<dbReference type="InterPro" id="IPR050179">
    <property type="entry name" value="Trans_hexapeptide_repeat"/>
</dbReference>
<keyword evidence="3 11" id="KW-0808">Transferase</keyword>
<reference evidence="11 12" key="1">
    <citation type="submission" date="2019-02" db="EMBL/GenBank/DDBJ databases">
        <authorList>
            <consortium name="Pathogen Informatics"/>
        </authorList>
    </citation>
    <scope>NUCLEOTIDE SEQUENCE [LARGE SCALE GENOMIC DNA]</scope>
    <source>
        <strain evidence="11 12">3012STDY6944375</strain>
    </source>
</reference>
<evidence type="ECO:0000256" key="2">
    <source>
        <dbReference type="ARBA" id="ARBA00022605"/>
    </source>
</evidence>
<dbReference type="GO" id="GO:0009085">
    <property type="term" value="P:lysine biosynthetic process"/>
    <property type="evidence" value="ECO:0007669"/>
    <property type="project" value="UniProtKB-KW"/>
</dbReference>
<keyword evidence="7 11" id="KW-0012">Acyltransferase</keyword>
<dbReference type="RefSeq" id="WP_130914830.1">
    <property type="nucleotide sequence ID" value="NZ_LR215974.1"/>
</dbReference>
<feature type="active site" description="Proton acceptor" evidence="8">
    <location>
        <position position="137"/>
    </location>
</feature>
<evidence type="ECO:0000259" key="10">
    <source>
        <dbReference type="Pfam" id="PF17836"/>
    </source>
</evidence>
<dbReference type="Pfam" id="PF17836">
    <property type="entry name" value="PglD_N"/>
    <property type="match status" value="1"/>
</dbReference>
<dbReference type="KEGG" id="ctai:NCTC12078_02663"/>
<protein>
    <submittedName>
        <fullName evidence="11">Galactoside O-acetyltransferase</fullName>
        <ecNumber evidence="11">2.3.1.18</ecNumber>
    </submittedName>
</protein>
<dbReference type="InterPro" id="IPR041561">
    <property type="entry name" value="PglD_N"/>
</dbReference>
<evidence type="ECO:0000256" key="4">
    <source>
        <dbReference type="ARBA" id="ARBA00022737"/>
    </source>
</evidence>
<evidence type="ECO:0000313" key="12">
    <source>
        <dbReference type="Proteomes" id="UP000290013"/>
    </source>
</evidence>
<dbReference type="PANTHER" id="PTHR43300:SF10">
    <property type="entry name" value="2,3,4,5-TETRAHYDROPYRIDINE-2,6-DICARBOXYLATE N-ACETYLTRANSFERASE"/>
    <property type="match status" value="1"/>
</dbReference>
<dbReference type="SUPFAM" id="SSF51161">
    <property type="entry name" value="Trimeric LpxA-like enzymes"/>
    <property type="match status" value="1"/>
</dbReference>
<gene>
    <name evidence="11" type="primary">lacA</name>
    <name evidence="11" type="ORF">NCTC12078_02663</name>
</gene>
<organism evidence="11 12">
    <name type="scientific">Chryseobacterium taihuense</name>
    <dbReference type="NCBI Taxonomy" id="1141221"/>
    <lineage>
        <taxon>Bacteria</taxon>
        <taxon>Pseudomonadati</taxon>
        <taxon>Bacteroidota</taxon>
        <taxon>Flavobacteriia</taxon>
        <taxon>Flavobacteriales</taxon>
        <taxon>Weeksellaceae</taxon>
        <taxon>Chryseobacterium group</taxon>
        <taxon>Chryseobacterium</taxon>
    </lineage>
</organism>
<sequence length="211" mass="22806">MLIVGAKGFAKEVLEICHEKNELKDLVFYDDVNINGGNLLYEKFPILKTIQEAENYFKNIDNKFTIGIGNPHLRKKLIEKFLTLGGILTSTISSKSDIGSYGIKIGEGANILDGVKISNDVIIGKAPLIYYNSVITHDVTIGDFAEISPDVKILGRATIGDFCQLGSGTIILPDIKIGNNVILGSGTVVTKDLPDNCTAVGVPSKIIKQIE</sequence>
<dbReference type="Pfam" id="PF00132">
    <property type="entry name" value="Hexapep"/>
    <property type="match status" value="1"/>
</dbReference>
<keyword evidence="5" id="KW-0220">Diaminopimelate biosynthesis</keyword>
<dbReference type="GO" id="GO:0008870">
    <property type="term" value="F:galactoside O-acetyltransferase activity"/>
    <property type="evidence" value="ECO:0007669"/>
    <property type="project" value="UniProtKB-EC"/>
</dbReference>
<evidence type="ECO:0000313" key="11">
    <source>
        <dbReference type="EMBL" id="VFB04632.1"/>
    </source>
</evidence>
<feature type="binding site" evidence="9">
    <location>
        <position position="69"/>
    </location>
    <ligand>
        <name>substrate</name>
    </ligand>
</feature>
<keyword evidence="2" id="KW-0028">Amino-acid biosynthesis</keyword>
<dbReference type="CDD" id="cd03360">
    <property type="entry name" value="LbH_AT_putative"/>
    <property type="match status" value="1"/>
</dbReference>
<feature type="site" description="Increases basicity of active site His" evidence="8">
    <location>
        <position position="138"/>
    </location>
</feature>
<dbReference type="AlphaFoldDB" id="A0A4U8WE20"/>
<evidence type="ECO:0000256" key="5">
    <source>
        <dbReference type="ARBA" id="ARBA00022915"/>
    </source>
</evidence>
<evidence type="ECO:0000256" key="1">
    <source>
        <dbReference type="ARBA" id="ARBA00007274"/>
    </source>
</evidence>
<dbReference type="EMBL" id="LR215974">
    <property type="protein sequence ID" value="VFB04632.1"/>
    <property type="molecule type" value="Genomic_DNA"/>
</dbReference>
<dbReference type="PROSITE" id="PS00101">
    <property type="entry name" value="HEXAPEP_TRANSFERASES"/>
    <property type="match status" value="1"/>
</dbReference>
<accession>A0A4U8WE20</accession>
<evidence type="ECO:0000256" key="8">
    <source>
        <dbReference type="PIRSR" id="PIRSR620019-1"/>
    </source>
</evidence>
<evidence type="ECO:0000256" key="6">
    <source>
        <dbReference type="ARBA" id="ARBA00023154"/>
    </source>
</evidence>
<dbReference type="InterPro" id="IPR020019">
    <property type="entry name" value="AcTrfase_PglD-like"/>
</dbReference>
<dbReference type="Gene3D" id="3.40.50.20">
    <property type="match status" value="1"/>
</dbReference>
<dbReference type="NCBIfam" id="TIGR03570">
    <property type="entry name" value="NeuD_NnaD"/>
    <property type="match status" value="1"/>
</dbReference>
<comment type="similarity">
    <text evidence="1">Belongs to the transferase hexapeptide repeat family.</text>
</comment>
<dbReference type="InterPro" id="IPR018357">
    <property type="entry name" value="Hexapep_transf_CS"/>
</dbReference>
<evidence type="ECO:0000256" key="7">
    <source>
        <dbReference type="ARBA" id="ARBA00023315"/>
    </source>
</evidence>
<dbReference type="Gene3D" id="2.160.10.10">
    <property type="entry name" value="Hexapeptide repeat proteins"/>
    <property type="match status" value="1"/>
</dbReference>
<dbReference type="PANTHER" id="PTHR43300">
    <property type="entry name" value="ACETYLTRANSFERASE"/>
    <property type="match status" value="1"/>
</dbReference>
<proteinExistence type="inferred from homology"/>
<dbReference type="EC" id="2.3.1.18" evidence="11"/>
<keyword evidence="6" id="KW-0457">Lysine biosynthesis</keyword>
<dbReference type="InterPro" id="IPR011004">
    <property type="entry name" value="Trimer_LpxA-like_sf"/>
</dbReference>